<dbReference type="EMBL" id="AZEY01000020">
    <property type="protein sequence ID" value="KRL68996.1"/>
    <property type="molecule type" value="Genomic_DNA"/>
</dbReference>
<dbReference type="InterPro" id="IPR036615">
    <property type="entry name" value="Mur_ligase_C_dom_sf"/>
</dbReference>
<evidence type="ECO:0000256" key="6">
    <source>
        <dbReference type="ARBA" id="ARBA00022741"/>
    </source>
</evidence>
<evidence type="ECO:0000259" key="13">
    <source>
        <dbReference type="Pfam" id="PF08245"/>
    </source>
</evidence>
<name>A0A0R1SMU0_9LACO</name>
<evidence type="ECO:0000256" key="9">
    <source>
        <dbReference type="ARBA" id="ARBA00030592"/>
    </source>
</evidence>
<dbReference type="InterPro" id="IPR036565">
    <property type="entry name" value="Mur-like_cat_sf"/>
</dbReference>
<dbReference type="InterPro" id="IPR004101">
    <property type="entry name" value="Mur_ligase_C"/>
</dbReference>
<keyword evidence="4 11" id="KW-0436">Ligase</keyword>
<dbReference type="STRING" id="1423739.FC85_GL002215"/>
<accession>A0A0R1SMU0</accession>
<evidence type="ECO:0000313" key="15">
    <source>
        <dbReference type="Proteomes" id="UP000052013"/>
    </source>
</evidence>
<comment type="caution">
    <text evidence="14">The sequence shown here is derived from an EMBL/GenBank/DDBJ whole genome shotgun (WGS) entry which is preliminary data.</text>
</comment>
<feature type="domain" description="Mur ligase central" evidence="13">
    <location>
        <begin position="46"/>
        <end position="272"/>
    </location>
</feature>
<dbReference type="GO" id="GO:0008841">
    <property type="term" value="F:dihydrofolate synthase activity"/>
    <property type="evidence" value="ECO:0007669"/>
    <property type="project" value="TreeGrafter"/>
</dbReference>
<dbReference type="GO" id="GO:0005524">
    <property type="term" value="F:ATP binding"/>
    <property type="evidence" value="ECO:0007669"/>
    <property type="project" value="UniProtKB-KW"/>
</dbReference>
<dbReference type="SUPFAM" id="SSF53623">
    <property type="entry name" value="MurD-like peptide ligases, catalytic domain"/>
    <property type="match status" value="1"/>
</dbReference>
<protein>
    <recommendedName>
        <fullName evidence="3">tetrahydrofolate synthase</fullName>
        <ecNumber evidence="3">6.3.2.17</ecNumber>
    </recommendedName>
    <alternativeName>
        <fullName evidence="9">Tetrahydrofolylpolyglutamate synthase</fullName>
    </alternativeName>
</protein>
<gene>
    <name evidence="14" type="ORF">FC85_GL002215</name>
</gene>
<evidence type="ECO:0000256" key="10">
    <source>
        <dbReference type="ARBA" id="ARBA00047493"/>
    </source>
</evidence>
<organism evidence="14 15">
    <name type="scientific">Lentilactobacillus diolivorans DSM 14421</name>
    <dbReference type="NCBI Taxonomy" id="1423739"/>
    <lineage>
        <taxon>Bacteria</taxon>
        <taxon>Bacillati</taxon>
        <taxon>Bacillota</taxon>
        <taxon>Bacilli</taxon>
        <taxon>Lactobacillales</taxon>
        <taxon>Lactobacillaceae</taxon>
        <taxon>Lentilactobacillus</taxon>
    </lineage>
</organism>
<dbReference type="GO" id="GO:0046872">
    <property type="term" value="F:metal ion binding"/>
    <property type="evidence" value="ECO:0007669"/>
    <property type="project" value="UniProtKB-KW"/>
</dbReference>
<evidence type="ECO:0000256" key="4">
    <source>
        <dbReference type="ARBA" id="ARBA00022598"/>
    </source>
</evidence>
<keyword evidence="6 11" id="KW-0547">Nucleotide-binding</keyword>
<keyword evidence="7 11" id="KW-0067">ATP-binding</keyword>
<evidence type="ECO:0000256" key="2">
    <source>
        <dbReference type="ARBA" id="ARBA00008276"/>
    </source>
</evidence>
<evidence type="ECO:0000256" key="3">
    <source>
        <dbReference type="ARBA" id="ARBA00013025"/>
    </source>
</evidence>
<dbReference type="AlphaFoldDB" id="A0A0R1SMU0"/>
<feature type="domain" description="Mur ligase C-terminal" evidence="12">
    <location>
        <begin position="301"/>
        <end position="424"/>
    </location>
</feature>
<dbReference type="EC" id="6.3.2.17" evidence="3"/>
<dbReference type="PATRIC" id="fig|1423739.3.peg.2303"/>
<dbReference type="InterPro" id="IPR013221">
    <property type="entry name" value="Mur_ligase_cen"/>
</dbReference>
<dbReference type="SUPFAM" id="SSF53244">
    <property type="entry name" value="MurD-like peptide ligases, peptide-binding domain"/>
    <property type="match status" value="1"/>
</dbReference>
<evidence type="ECO:0000259" key="12">
    <source>
        <dbReference type="Pfam" id="PF02875"/>
    </source>
</evidence>
<comment type="similarity">
    <text evidence="2 11">Belongs to the folylpolyglutamate synthase family.</text>
</comment>
<dbReference type="InterPro" id="IPR001645">
    <property type="entry name" value="Folylpolyglutamate_synth"/>
</dbReference>
<dbReference type="NCBIfam" id="TIGR01499">
    <property type="entry name" value="folC"/>
    <property type="match status" value="1"/>
</dbReference>
<dbReference type="Pfam" id="PF08245">
    <property type="entry name" value="Mur_ligase_M"/>
    <property type="match status" value="1"/>
</dbReference>
<dbReference type="PANTHER" id="PTHR11136:SF0">
    <property type="entry name" value="DIHYDROFOLATE SYNTHETASE-RELATED"/>
    <property type="match status" value="1"/>
</dbReference>
<dbReference type="GO" id="GO:0004326">
    <property type="term" value="F:tetrahydrofolylpolyglutamate synthase activity"/>
    <property type="evidence" value="ECO:0007669"/>
    <property type="project" value="UniProtKB-EC"/>
</dbReference>
<proteinExistence type="inferred from homology"/>
<dbReference type="PIRSF" id="PIRSF001563">
    <property type="entry name" value="Folylpolyglu_synth"/>
    <property type="match status" value="1"/>
</dbReference>
<dbReference type="RefSeq" id="WP_057863853.1">
    <property type="nucleotide sequence ID" value="NZ_AZEY01000020.1"/>
</dbReference>
<sequence>MINSYDEALSFIHGRTKFKKIPTLKRMRRFLDDLGAPDKQINAIHIAGTNGKGSTLAFLRNILQADGHTVGSFTSPFLIKFNERISVNGVPISDAEILRLAQFVYPEVEKLDKELPEGGPTEFEIITAMMFKYFSEGHADIVLIEVGLGGLLDSTNVVLPKLSVIVTIGWDHMHILGDTLPKIAYQKAGIIKSGVPVIVGNIPPEPLNVIKHVAHEKQSPIQMFNIDFRVVERGVQNWIQQFDFEAGTFHFNNLQTSLLGDYQTHNAGLAIQAYLTYCSQTHSVVNRQSVIDGIKETRWAGRFEKISSRPTIVIDGAHNISAIDQIVPLIQTNFTTGHVFILMGILADKQADKMVEKMGTISNASIILTSFKGPGNRHAANPDQVKDHVIKDGETVTTIKNWRDAIKSTLSKMHDDDMLLITGSLYFISDVRKYLETNRP</sequence>
<evidence type="ECO:0000256" key="1">
    <source>
        <dbReference type="ARBA" id="ARBA00001946"/>
    </source>
</evidence>
<dbReference type="FunFam" id="3.40.1190.10:FF:000011">
    <property type="entry name" value="Folylpolyglutamate synthase/dihydrofolate synthase"/>
    <property type="match status" value="1"/>
</dbReference>
<evidence type="ECO:0000256" key="5">
    <source>
        <dbReference type="ARBA" id="ARBA00022723"/>
    </source>
</evidence>
<comment type="cofactor">
    <cofactor evidence="1">
        <name>Mg(2+)</name>
        <dbReference type="ChEBI" id="CHEBI:18420"/>
    </cofactor>
</comment>
<evidence type="ECO:0000256" key="7">
    <source>
        <dbReference type="ARBA" id="ARBA00022840"/>
    </source>
</evidence>
<evidence type="ECO:0000313" key="14">
    <source>
        <dbReference type="EMBL" id="KRL68996.1"/>
    </source>
</evidence>
<dbReference type="Gene3D" id="3.90.190.20">
    <property type="entry name" value="Mur ligase, C-terminal domain"/>
    <property type="match status" value="1"/>
</dbReference>
<keyword evidence="5" id="KW-0479">Metal-binding</keyword>
<dbReference type="PROSITE" id="PS01012">
    <property type="entry name" value="FOLYLPOLYGLU_SYNT_2"/>
    <property type="match status" value="1"/>
</dbReference>
<dbReference type="PROSITE" id="PS01011">
    <property type="entry name" value="FOLYLPOLYGLU_SYNT_1"/>
    <property type="match status" value="1"/>
</dbReference>
<dbReference type="Proteomes" id="UP000052013">
    <property type="component" value="Unassembled WGS sequence"/>
</dbReference>
<dbReference type="GO" id="GO:0005737">
    <property type="term" value="C:cytoplasm"/>
    <property type="evidence" value="ECO:0007669"/>
    <property type="project" value="TreeGrafter"/>
</dbReference>
<dbReference type="InterPro" id="IPR018109">
    <property type="entry name" value="Folylpolyglutamate_synth_CS"/>
</dbReference>
<reference evidence="14 15" key="1">
    <citation type="journal article" date="2015" name="Genome Announc.">
        <title>Expanding the biotechnology potential of lactobacilli through comparative genomics of 213 strains and associated genera.</title>
        <authorList>
            <person name="Sun Z."/>
            <person name="Harris H.M."/>
            <person name="McCann A."/>
            <person name="Guo C."/>
            <person name="Argimon S."/>
            <person name="Zhang W."/>
            <person name="Yang X."/>
            <person name="Jeffery I.B."/>
            <person name="Cooney J.C."/>
            <person name="Kagawa T.F."/>
            <person name="Liu W."/>
            <person name="Song Y."/>
            <person name="Salvetti E."/>
            <person name="Wrobel A."/>
            <person name="Rasinkangas P."/>
            <person name="Parkhill J."/>
            <person name="Rea M.C."/>
            <person name="O'Sullivan O."/>
            <person name="Ritari J."/>
            <person name="Douillard F.P."/>
            <person name="Paul Ross R."/>
            <person name="Yang R."/>
            <person name="Briner A.E."/>
            <person name="Felis G.E."/>
            <person name="de Vos W.M."/>
            <person name="Barrangou R."/>
            <person name="Klaenhammer T.R."/>
            <person name="Caufield P.W."/>
            <person name="Cui Y."/>
            <person name="Zhang H."/>
            <person name="O'Toole P.W."/>
        </authorList>
    </citation>
    <scope>NUCLEOTIDE SEQUENCE [LARGE SCALE GENOMIC DNA]</scope>
    <source>
        <strain evidence="14 15">DSM 14421</strain>
    </source>
</reference>
<evidence type="ECO:0000256" key="8">
    <source>
        <dbReference type="ARBA" id="ARBA00022842"/>
    </source>
</evidence>
<dbReference type="PANTHER" id="PTHR11136">
    <property type="entry name" value="FOLYLPOLYGLUTAMATE SYNTHASE-RELATED"/>
    <property type="match status" value="1"/>
</dbReference>
<dbReference type="Pfam" id="PF02875">
    <property type="entry name" value="Mur_ligase_C"/>
    <property type="match status" value="1"/>
</dbReference>
<evidence type="ECO:0000256" key="11">
    <source>
        <dbReference type="PIRNR" id="PIRNR001563"/>
    </source>
</evidence>
<keyword evidence="8" id="KW-0460">Magnesium</keyword>
<comment type="catalytic activity">
    <reaction evidence="10">
        <text>(6S)-5,6,7,8-tetrahydrofolyl-(gamma-L-Glu)(n) + L-glutamate + ATP = (6S)-5,6,7,8-tetrahydrofolyl-(gamma-L-Glu)(n+1) + ADP + phosphate + H(+)</text>
        <dbReference type="Rhea" id="RHEA:10580"/>
        <dbReference type="Rhea" id="RHEA-COMP:14738"/>
        <dbReference type="Rhea" id="RHEA-COMP:14740"/>
        <dbReference type="ChEBI" id="CHEBI:15378"/>
        <dbReference type="ChEBI" id="CHEBI:29985"/>
        <dbReference type="ChEBI" id="CHEBI:30616"/>
        <dbReference type="ChEBI" id="CHEBI:43474"/>
        <dbReference type="ChEBI" id="CHEBI:141005"/>
        <dbReference type="ChEBI" id="CHEBI:456216"/>
        <dbReference type="EC" id="6.3.2.17"/>
    </reaction>
</comment>
<dbReference type="Gene3D" id="3.40.1190.10">
    <property type="entry name" value="Mur-like, catalytic domain"/>
    <property type="match status" value="1"/>
</dbReference>